<dbReference type="Proteomes" id="UP001341281">
    <property type="component" value="Chromosome 04"/>
</dbReference>
<protein>
    <submittedName>
        <fullName evidence="2">Uncharacterized protein</fullName>
    </submittedName>
</protein>
<name>A0AAQ3TFZ9_PASNO</name>
<feature type="region of interest" description="Disordered" evidence="1">
    <location>
        <begin position="35"/>
        <end position="64"/>
    </location>
</feature>
<organism evidence="2 3">
    <name type="scientific">Paspalum notatum var. saurae</name>
    <dbReference type="NCBI Taxonomy" id="547442"/>
    <lineage>
        <taxon>Eukaryota</taxon>
        <taxon>Viridiplantae</taxon>
        <taxon>Streptophyta</taxon>
        <taxon>Embryophyta</taxon>
        <taxon>Tracheophyta</taxon>
        <taxon>Spermatophyta</taxon>
        <taxon>Magnoliopsida</taxon>
        <taxon>Liliopsida</taxon>
        <taxon>Poales</taxon>
        <taxon>Poaceae</taxon>
        <taxon>PACMAD clade</taxon>
        <taxon>Panicoideae</taxon>
        <taxon>Andropogonodae</taxon>
        <taxon>Paspaleae</taxon>
        <taxon>Paspalinae</taxon>
        <taxon>Paspalum</taxon>
    </lineage>
</organism>
<evidence type="ECO:0000256" key="1">
    <source>
        <dbReference type="SAM" id="MobiDB-lite"/>
    </source>
</evidence>
<dbReference type="AlphaFoldDB" id="A0AAQ3TFZ9"/>
<keyword evidence="3" id="KW-1185">Reference proteome</keyword>
<sequence>MDQIKWAEIRAQPEMMMKALAAGWVRGGGPFRSPFRAGHAGGQVGGGARPVSLAGPPSSRVQTARAGEPFSAPHHVATSIRPAAFGSSIVHHIAVACCGGVGRQAARGDW</sequence>
<feature type="compositionally biased region" description="Gly residues" evidence="1">
    <location>
        <begin position="39"/>
        <end position="48"/>
    </location>
</feature>
<gene>
    <name evidence="2" type="ORF">U9M48_021281</name>
</gene>
<accession>A0AAQ3TFZ9</accession>
<dbReference type="EMBL" id="CP144748">
    <property type="protein sequence ID" value="WVZ72893.1"/>
    <property type="molecule type" value="Genomic_DNA"/>
</dbReference>
<evidence type="ECO:0000313" key="2">
    <source>
        <dbReference type="EMBL" id="WVZ72893.1"/>
    </source>
</evidence>
<proteinExistence type="predicted"/>
<reference evidence="2 3" key="1">
    <citation type="submission" date="2024-02" db="EMBL/GenBank/DDBJ databases">
        <title>High-quality chromosome-scale genome assembly of Pensacola bahiagrass (Paspalum notatum Flugge var. saurae).</title>
        <authorList>
            <person name="Vega J.M."/>
            <person name="Podio M."/>
            <person name="Orjuela J."/>
            <person name="Siena L.A."/>
            <person name="Pessino S.C."/>
            <person name="Combes M.C."/>
            <person name="Mariac C."/>
            <person name="Albertini E."/>
            <person name="Pupilli F."/>
            <person name="Ortiz J.P.A."/>
            <person name="Leblanc O."/>
        </authorList>
    </citation>
    <scope>NUCLEOTIDE SEQUENCE [LARGE SCALE GENOMIC DNA]</scope>
    <source>
        <strain evidence="2">R1</strain>
        <tissue evidence="2">Leaf</tissue>
    </source>
</reference>
<evidence type="ECO:0000313" key="3">
    <source>
        <dbReference type="Proteomes" id="UP001341281"/>
    </source>
</evidence>